<dbReference type="InterPro" id="IPR050352">
    <property type="entry name" value="ABCG_transporters"/>
</dbReference>
<comment type="subcellular location">
    <subcellularLocation>
        <location evidence="1">Membrane</location>
        <topology evidence="1">Multi-pass membrane protein</topology>
    </subcellularLocation>
</comment>
<organism evidence="10 11">
    <name type="scientific">Acrasis kona</name>
    <dbReference type="NCBI Taxonomy" id="1008807"/>
    <lineage>
        <taxon>Eukaryota</taxon>
        <taxon>Discoba</taxon>
        <taxon>Heterolobosea</taxon>
        <taxon>Tetramitia</taxon>
        <taxon>Eutetramitia</taxon>
        <taxon>Acrasidae</taxon>
        <taxon>Acrasis</taxon>
    </lineage>
</organism>
<evidence type="ECO:0000256" key="8">
    <source>
        <dbReference type="SAM" id="Phobius"/>
    </source>
</evidence>
<keyword evidence="3 8" id="KW-0812">Transmembrane</keyword>
<dbReference type="AlphaFoldDB" id="A0AAW2YZU1"/>
<keyword evidence="5" id="KW-0067">ATP-binding</keyword>
<proteinExistence type="predicted"/>
<feature type="domain" description="ABC transporter" evidence="9">
    <location>
        <begin position="258"/>
        <end position="502"/>
    </location>
</feature>
<dbReference type="InterPro" id="IPR003439">
    <property type="entry name" value="ABC_transporter-like_ATP-bd"/>
</dbReference>
<feature type="transmembrane region" description="Helical" evidence="8">
    <location>
        <begin position="828"/>
        <end position="849"/>
    </location>
</feature>
<evidence type="ECO:0000256" key="5">
    <source>
        <dbReference type="ARBA" id="ARBA00022840"/>
    </source>
</evidence>
<keyword evidence="2" id="KW-0813">Transport</keyword>
<dbReference type="PROSITE" id="PS00211">
    <property type="entry name" value="ABC_TRANSPORTER_1"/>
    <property type="match status" value="1"/>
</dbReference>
<evidence type="ECO:0000259" key="9">
    <source>
        <dbReference type="PROSITE" id="PS50893"/>
    </source>
</evidence>
<keyword evidence="7 8" id="KW-0472">Membrane</keyword>
<name>A0AAW2YZU1_9EUKA</name>
<feature type="transmembrane region" description="Helical" evidence="8">
    <location>
        <begin position="202"/>
        <end position="222"/>
    </location>
</feature>
<dbReference type="Gene3D" id="3.40.50.300">
    <property type="entry name" value="P-loop containing nucleotide triphosphate hydrolases"/>
    <property type="match status" value="1"/>
</dbReference>
<dbReference type="PANTHER" id="PTHR48041">
    <property type="entry name" value="ABC TRANSPORTER G FAMILY MEMBER 28"/>
    <property type="match status" value="1"/>
</dbReference>
<reference evidence="10 11" key="1">
    <citation type="submission" date="2024-03" db="EMBL/GenBank/DDBJ databases">
        <title>The Acrasis kona genome and developmental transcriptomes reveal deep origins of eukaryotic multicellular pathways.</title>
        <authorList>
            <person name="Sheikh S."/>
            <person name="Fu C.-J."/>
            <person name="Brown M.W."/>
            <person name="Baldauf S.L."/>
        </authorList>
    </citation>
    <scope>NUCLEOTIDE SEQUENCE [LARGE SCALE GENOMIC DNA]</scope>
    <source>
        <strain evidence="10 11">ATCC MYA-3509</strain>
    </source>
</reference>
<accession>A0AAW2YZU1</accession>
<dbReference type="PANTHER" id="PTHR48041:SF91">
    <property type="entry name" value="ABC TRANSPORTER G FAMILY MEMBER 28"/>
    <property type="match status" value="1"/>
</dbReference>
<evidence type="ECO:0000313" key="11">
    <source>
        <dbReference type="Proteomes" id="UP001431209"/>
    </source>
</evidence>
<gene>
    <name evidence="10" type="ORF">AKO1_012987</name>
</gene>
<dbReference type="InterPro" id="IPR027417">
    <property type="entry name" value="P-loop_NTPase"/>
</dbReference>
<feature type="transmembrane region" description="Helical" evidence="8">
    <location>
        <begin position="589"/>
        <end position="611"/>
    </location>
</feature>
<dbReference type="EMBL" id="JAOPGA020000840">
    <property type="protein sequence ID" value="KAL0482318.1"/>
    <property type="molecule type" value="Genomic_DNA"/>
</dbReference>
<dbReference type="InterPro" id="IPR043926">
    <property type="entry name" value="ABCG_dom"/>
</dbReference>
<evidence type="ECO:0000256" key="2">
    <source>
        <dbReference type="ARBA" id="ARBA00022448"/>
    </source>
</evidence>
<evidence type="ECO:0000256" key="4">
    <source>
        <dbReference type="ARBA" id="ARBA00022741"/>
    </source>
</evidence>
<dbReference type="PROSITE" id="PS50893">
    <property type="entry name" value="ABC_TRANSPORTER_2"/>
    <property type="match status" value="1"/>
</dbReference>
<dbReference type="FunFam" id="3.40.50.300:FF:000367">
    <property type="entry name" value="ABC transporter G family member 24"/>
    <property type="match status" value="1"/>
</dbReference>
<evidence type="ECO:0000313" key="10">
    <source>
        <dbReference type="EMBL" id="KAL0482318.1"/>
    </source>
</evidence>
<evidence type="ECO:0000256" key="1">
    <source>
        <dbReference type="ARBA" id="ARBA00004141"/>
    </source>
</evidence>
<feature type="transmembrane region" description="Helical" evidence="8">
    <location>
        <begin position="748"/>
        <end position="766"/>
    </location>
</feature>
<feature type="transmembrane region" description="Helical" evidence="8">
    <location>
        <begin position="719"/>
        <end position="742"/>
    </location>
</feature>
<keyword evidence="6 8" id="KW-1133">Transmembrane helix</keyword>
<dbReference type="Proteomes" id="UP001431209">
    <property type="component" value="Unassembled WGS sequence"/>
</dbReference>
<comment type="caution">
    <text evidence="10">The sequence shown here is derived from an EMBL/GenBank/DDBJ whole genome shotgun (WGS) entry which is preliminary data.</text>
</comment>
<dbReference type="InterPro" id="IPR003593">
    <property type="entry name" value="AAA+_ATPase"/>
</dbReference>
<dbReference type="GO" id="GO:0016887">
    <property type="term" value="F:ATP hydrolysis activity"/>
    <property type="evidence" value="ECO:0007669"/>
    <property type="project" value="InterPro"/>
</dbReference>
<dbReference type="SMART" id="SM00382">
    <property type="entry name" value="AAA"/>
    <property type="match status" value="1"/>
</dbReference>
<protein>
    <recommendedName>
        <fullName evidence="9">ABC transporter domain-containing protein</fullName>
    </recommendedName>
</protein>
<dbReference type="Pfam" id="PF00005">
    <property type="entry name" value="ABC_tran"/>
    <property type="match status" value="1"/>
</dbReference>
<dbReference type="GO" id="GO:0005524">
    <property type="term" value="F:ATP binding"/>
    <property type="evidence" value="ECO:0007669"/>
    <property type="project" value="UniProtKB-KW"/>
</dbReference>
<dbReference type="Pfam" id="PF19055">
    <property type="entry name" value="ABC2_membrane_7"/>
    <property type="match status" value="2"/>
</dbReference>
<evidence type="ECO:0000256" key="7">
    <source>
        <dbReference type="ARBA" id="ARBA00023136"/>
    </source>
</evidence>
<feature type="transmembrane region" description="Helical" evidence="8">
    <location>
        <begin position="670"/>
        <end position="689"/>
    </location>
</feature>
<dbReference type="InterPro" id="IPR017871">
    <property type="entry name" value="ABC_transporter-like_CS"/>
</dbReference>
<feature type="transmembrane region" description="Helical" evidence="8">
    <location>
        <begin position="643"/>
        <end position="663"/>
    </location>
</feature>
<keyword evidence="11" id="KW-1185">Reference proteome</keyword>
<keyword evidence="4" id="KW-0547">Nucleotide-binding</keyword>
<dbReference type="GO" id="GO:0140359">
    <property type="term" value="F:ABC-type transporter activity"/>
    <property type="evidence" value="ECO:0007669"/>
    <property type="project" value="InterPro"/>
</dbReference>
<evidence type="ECO:0000256" key="3">
    <source>
        <dbReference type="ARBA" id="ARBA00022692"/>
    </source>
</evidence>
<evidence type="ECO:0000256" key="6">
    <source>
        <dbReference type="ARBA" id="ARBA00022989"/>
    </source>
</evidence>
<sequence length="914" mass="103161">MNYPLRCDSSNTNSNMTCWKYGLSAPIPCPDGHICTSPSYPPLPMAPGMYVSLPSYQPTPCPIGSYCPIARSRNDLLSSQNDTLFCPAQVVCSHPAIMTPVACQCSITNCSYCPTNTSVEIPCPAGSRCGPTHYIETCNIREYCPEGSTVWTKKLCPGGFYCPTPKVRIECPEGYYCRNGSTEPQKCFFAYCPPGSRTLNNFVGPLLMAFIVVVLVLLYKLYEVLLDKYRRYKIKKVVGGSIQLIGHETDENKFFMDIGFQDLTLTVKTGGGEKMILDHLNGEIKHGTLTAVMGLSGSGKSSFMTTLVGRANYGTTTGTVFINNKIDSLSKYDRMVGFVPQEDIMLREMNVRQILEFSARTRLGFGTKGSEVEQVVNKVIDQLMLKEIQYSVIGDEKKRGISGGQRKRVNIGMEMVANPKVLFLDEPTSGLDSTASQQVCQAMHQIAETGITVITVIHQPRKEIFDMFHNIMLIGKGGRLVYLGPRKDAQAYFESLGFVLPPNINPADWMMDVMSGQADCTKDPDFRENPDKLCLWWRERQGEIGLSNQSEIEGMDQLLKQEKKKRITHYPRQLLYCIIRCFTQLWNNFYGFILDNVLIAVSAMFLGIIFFGEELVGPPDESFAKQCPEGMKELCRLPLDDPVLLQSAYMPLSFALAGVMISLSHFGKEIVVFKRESLGGLNIFCYFIAKNLSHILHLILNPMVYLLVFFALSEPRGSLLVYYVYTLPLFFTSIGFGYFISVAVREDLTQLAAVISVLVSMLVAGMRPTLPKWAERTPPLSWLPHLSFMRYAQELLYLYELKQYNKVYGEENLAHSLKRLGYSYNNEVMCALVLTAFGFGFRILAFFFLYTHKENTYYQSFVMWLSNWKTHVINVLKLFKRLLTRKPKTTSYMEMDNNLKDNLLGPIELNSTPV</sequence>
<dbReference type="SUPFAM" id="SSF52540">
    <property type="entry name" value="P-loop containing nucleoside triphosphate hydrolases"/>
    <property type="match status" value="1"/>
</dbReference>
<dbReference type="GO" id="GO:0016020">
    <property type="term" value="C:membrane"/>
    <property type="evidence" value="ECO:0007669"/>
    <property type="project" value="UniProtKB-SubCell"/>
</dbReference>